<organism evidence="7 8">
    <name type="scientific">Neogobius melanostomus</name>
    <name type="common">round goby</name>
    <dbReference type="NCBI Taxonomy" id="47308"/>
    <lineage>
        <taxon>Eukaryota</taxon>
        <taxon>Metazoa</taxon>
        <taxon>Chordata</taxon>
        <taxon>Craniata</taxon>
        <taxon>Vertebrata</taxon>
        <taxon>Euteleostomi</taxon>
        <taxon>Actinopterygii</taxon>
        <taxon>Neopterygii</taxon>
        <taxon>Teleostei</taxon>
        <taxon>Neoteleostei</taxon>
        <taxon>Acanthomorphata</taxon>
        <taxon>Gobiaria</taxon>
        <taxon>Gobiiformes</taxon>
        <taxon>Gobioidei</taxon>
        <taxon>Gobiidae</taxon>
        <taxon>Benthophilinae</taxon>
        <taxon>Neogobiini</taxon>
        <taxon>Neogobius</taxon>
    </lineage>
</organism>
<feature type="transmembrane region" description="Helical" evidence="6">
    <location>
        <begin position="351"/>
        <end position="373"/>
    </location>
</feature>
<keyword evidence="2 6" id="KW-0812">Transmembrane</keyword>
<evidence type="ECO:0000313" key="8">
    <source>
        <dbReference type="Proteomes" id="UP000694523"/>
    </source>
</evidence>
<dbReference type="PANTHER" id="PTHR23507:SF32">
    <property type="entry name" value="SI:DKEY-5G14.1"/>
    <property type="match status" value="1"/>
</dbReference>
<evidence type="ECO:0000256" key="3">
    <source>
        <dbReference type="ARBA" id="ARBA00022989"/>
    </source>
</evidence>
<feature type="transmembrane region" description="Helical" evidence="6">
    <location>
        <begin position="325"/>
        <end position="344"/>
    </location>
</feature>
<evidence type="ECO:0000256" key="1">
    <source>
        <dbReference type="ARBA" id="ARBA00004141"/>
    </source>
</evidence>
<feature type="transmembrane region" description="Helical" evidence="6">
    <location>
        <begin position="274"/>
        <end position="298"/>
    </location>
</feature>
<dbReference type="InterPro" id="IPR036259">
    <property type="entry name" value="MFS_trans_sf"/>
</dbReference>
<keyword evidence="8" id="KW-1185">Reference proteome</keyword>
<feature type="transmembrane region" description="Helical" evidence="6">
    <location>
        <begin position="20"/>
        <end position="39"/>
    </location>
</feature>
<evidence type="ECO:0000313" key="7">
    <source>
        <dbReference type="Ensembl" id="ENSNMLP00000008661.1"/>
    </source>
</evidence>
<feature type="transmembrane region" description="Helical" evidence="6">
    <location>
        <begin position="85"/>
        <end position="106"/>
    </location>
</feature>
<proteinExistence type="inferred from homology"/>
<dbReference type="Ensembl" id="ENSNMLT00000009833.1">
    <property type="protein sequence ID" value="ENSNMLP00000008661.1"/>
    <property type="gene ID" value="ENSNMLG00000006103.1"/>
</dbReference>
<dbReference type="Pfam" id="PF07690">
    <property type="entry name" value="MFS_1"/>
    <property type="match status" value="1"/>
</dbReference>
<dbReference type="InterPro" id="IPR011701">
    <property type="entry name" value="MFS"/>
</dbReference>
<feature type="transmembrane region" description="Helical" evidence="6">
    <location>
        <begin position="178"/>
        <end position="201"/>
    </location>
</feature>
<accession>A0A8C6SQ68</accession>
<evidence type="ECO:0000256" key="6">
    <source>
        <dbReference type="SAM" id="Phobius"/>
    </source>
</evidence>
<comment type="similarity">
    <text evidence="5">Belongs to the major facilitator superfamily. SLC46A family.</text>
</comment>
<dbReference type="PANTHER" id="PTHR23507">
    <property type="entry name" value="ZGC:174356"/>
    <property type="match status" value="1"/>
</dbReference>
<evidence type="ECO:0000256" key="2">
    <source>
        <dbReference type="ARBA" id="ARBA00022692"/>
    </source>
</evidence>
<evidence type="ECO:0000256" key="4">
    <source>
        <dbReference type="ARBA" id="ARBA00023136"/>
    </source>
</evidence>
<reference evidence="7" key="1">
    <citation type="submission" date="2025-08" db="UniProtKB">
        <authorList>
            <consortium name="Ensembl"/>
        </authorList>
    </citation>
    <scope>IDENTIFICATION</scope>
</reference>
<evidence type="ECO:0000256" key="5">
    <source>
        <dbReference type="ARBA" id="ARBA00038227"/>
    </source>
</evidence>
<dbReference type="AlphaFoldDB" id="A0A8C6SQ68"/>
<feature type="transmembrane region" description="Helical" evidence="6">
    <location>
        <begin position="207"/>
        <end position="229"/>
    </location>
</feature>
<comment type="subcellular location">
    <subcellularLocation>
        <location evidence="1">Membrane</location>
        <topology evidence="1">Multi-pass membrane protein</topology>
    </subcellularLocation>
</comment>
<feature type="transmembrane region" description="Helical" evidence="6">
    <location>
        <begin position="141"/>
        <end position="166"/>
    </location>
</feature>
<protein>
    <recommendedName>
        <fullName evidence="9">Solute carrier family 46 member 3</fullName>
    </recommendedName>
</protein>
<sequence>MFTILFFPCLCRNNMKGLYLVEPAVGLYAFSCFLIFPLIQQFVYRRLWEDITNTTYSEFDNISRCGNDSGINDTNYQEVTSLLSLYTELFTAIPSSIVTILLVAYSDRGGRKIAITMPVIGTLLYITGLLAISYFKLNIYLTIGCSLVSSFFGGFGTFLGGCFAYVADISENDRQKTLRLAGVDMILGVLGGAAALLTGYFLKAAGFNWPFITAALGLIILLLYVFFVLEETVKKVPPGASTLDSPPQGLAIKQMFSGIYQVFAGGDSRYKTTLIILFVAFTIFVFADMGSLSLITLYELNKPLCWTGIMIGYGSALGTMVPQTLIVLMGILSFMLGMAMISFARTTQLMFLGYFIFCFSGALFACISCMESLTSTVSIAAFNSIYAATVAWCSGFVFLLSPEVYEGLFQDENDNKEGTD</sequence>
<evidence type="ECO:0008006" key="9">
    <source>
        <dbReference type="Google" id="ProtNLM"/>
    </source>
</evidence>
<dbReference type="Proteomes" id="UP000694523">
    <property type="component" value="Unplaced"/>
</dbReference>
<keyword evidence="3 6" id="KW-1133">Transmembrane helix</keyword>
<dbReference type="GO" id="GO:0022857">
    <property type="term" value="F:transmembrane transporter activity"/>
    <property type="evidence" value="ECO:0007669"/>
    <property type="project" value="InterPro"/>
</dbReference>
<feature type="transmembrane region" description="Helical" evidence="6">
    <location>
        <begin position="379"/>
        <end position="400"/>
    </location>
</feature>
<dbReference type="GO" id="GO:0034486">
    <property type="term" value="P:vacuolar transmembrane transport"/>
    <property type="evidence" value="ECO:0007669"/>
    <property type="project" value="TreeGrafter"/>
</dbReference>
<dbReference type="Gene3D" id="1.20.1250.20">
    <property type="entry name" value="MFS general substrate transporter like domains"/>
    <property type="match status" value="1"/>
</dbReference>
<keyword evidence="4 6" id="KW-0472">Membrane</keyword>
<dbReference type="GO" id="GO:0005765">
    <property type="term" value="C:lysosomal membrane"/>
    <property type="evidence" value="ECO:0007669"/>
    <property type="project" value="TreeGrafter"/>
</dbReference>
<dbReference type="SUPFAM" id="SSF103473">
    <property type="entry name" value="MFS general substrate transporter"/>
    <property type="match status" value="1"/>
</dbReference>
<feature type="transmembrane region" description="Helical" evidence="6">
    <location>
        <begin position="113"/>
        <end position="135"/>
    </location>
</feature>
<reference evidence="7" key="2">
    <citation type="submission" date="2025-09" db="UniProtKB">
        <authorList>
            <consortium name="Ensembl"/>
        </authorList>
    </citation>
    <scope>IDENTIFICATION</scope>
</reference>
<name>A0A8C6SQ68_9GOBI</name>